<sequence length="105" mass="11189">MDKSALLKPRLAERDVEVPGVGTVRVRSLSRAEALSLKGKEMSAGKMERTLLALAMVNPALTEDEVKQWQDAAPAGELNAVQDAILELSGMKKEAAKSDLAGDAE</sequence>
<accession>A0A5N8X7S6</accession>
<evidence type="ECO:0000313" key="2">
    <source>
        <dbReference type="Proteomes" id="UP000373149"/>
    </source>
</evidence>
<organism evidence="1 2">
    <name type="scientific">Streptomyces acidicola</name>
    <dbReference type="NCBI Taxonomy" id="2596892"/>
    <lineage>
        <taxon>Bacteria</taxon>
        <taxon>Bacillati</taxon>
        <taxon>Actinomycetota</taxon>
        <taxon>Actinomycetes</taxon>
        <taxon>Kitasatosporales</taxon>
        <taxon>Streptomycetaceae</taxon>
        <taxon>Streptomyces</taxon>
    </lineage>
</organism>
<gene>
    <name evidence="1" type="ORF">FPZ41_45795</name>
</gene>
<dbReference type="EMBL" id="VMNX01000450">
    <property type="protein sequence ID" value="MPY55462.1"/>
    <property type="molecule type" value="Genomic_DNA"/>
</dbReference>
<proteinExistence type="predicted"/>
<dbReference type="Proteomes" id="UP000373149">
    <property type="component" value="Unassembled WGS sequence"/>
</dbReference>
<evidence type="ECO:0008006" key="3">
    <source>
        <dbReference type="Google" id="ProtNLM"/>
    </source>
</evidence>
<keyword evidence="2" id="KW-1185">Reference proteome</keyword>
<comment type="caution">
    <text evidence="1">The sequence shown here is derived from an EMBL/GenBank/DDBJ whole genome shotgun (WGS) entry which is preliminary data.</text>
</comment>
<evidence type="ECO:0000313" key="1">
    <source>
        <dbReference type="EMBL" id="MPY55462.1"/>
    </source>
</evidence>
<name>A0A5N8X7S6_9ACTN</name>
<reference evidence="1 2" key="1">
    <citation type="submission" date="2019-09" db="EMBL/GenBank/DDBJ databases">
        <authorList>
            <person name="Duangmal K."/>
            <person name="Teo W.F.A."/>
            <person name="Lipun K."/>
        </authorList>
    </citation>
    <scope>NUCLEOTIDE SEQUENCE [LARGE SCALE GENOMIC DNA]</scope>
    <source>
        <strain evidence="1 2">K1PN6</strain>
    </source>
</reference>
<dbReference type="AlphaFoldDB" id="A0A5N8X7S6"/>
<protein>
    <recommendedName>
        <fullName evidence="3">Phage tail assembly protein</fullName>
    </recommendedName>
</protein>
<dbReference type="RefSeq" id="WP_152870745.1">
    <property type="nucleotide sequence ID" value="NZ_VMNX01000450.1"/>
</dbReference>